<dbReference type="Proteomes" id="UP000282582">
    <property type="component" value="Unassembled WGS sequence"/>
</dbReference>
<dbReference type="PANTHER" id="PTHR34724:SF2">
    <property type="entry name" value="OS12G0596101 PROTEIN"/>
    <property type="match status" value="1"/>
</dbReference>
<comment type="caution">
    <text evidence="1">The sequence shown here is derived from an EMBL/GenBank/DDBJ whole genome shotgun (WGS) entry which is preliminary data.</text>
</comment>
<dbReference type="AlphaFoldDB" id="A0A3M6Y6Z4"/>
<dbReference type="PANTHER" id="PTHR34724">
    <property type="entry name" value="OS12G0596101 PROTEIN"/>
    <property type="match status" value="1"/>
</dbReference>
<dbReference type="EMBL" id="QWIK01000978">
    <property type="protein sequence ID" value="RMX98785.1"/>
    <property type="molecule type" value="Genomic_DNA"/>
</dbReference>
<accession>A0A3M6Y6Z4</accession>
<gene>
    <name evidence="1" type="ORF">D0868_09895</name>
</gene>
<protein>
    <submittedName>
        <fullName evidence="1">Uncharacterized protein</fullName>
    </submittedName>
</protein>
<dbReference type="VEuPathDB" id="FungiDB:BTJ68_03970"/>
<reference evidence="1 2" key="1">
    <citation type="journal article" date="2018" name="BMC Genomics">
        <title>Genomic evidence for intraspecific hybridization in a clonal and extremely halotolerant yeast.</title>
        <authorList>
            <person name="Gostincar C."/>
            <person name="Stajich J.E."/>
            <person name="Zupancic J."/>
            <person name="Zalar P."/>
            <person name="Gunde-Cimerman N."/>
        </authorList>
    </citation>
    <scope>NUCLEOTIDE SEQUENCE [LARGE SCALE GENOMIC DNA]</scope>
    <source>
        <strain evidence="1 2">EXF-6654</strain>
    </source>
</reference>
<evidence type="ECO:0000313" key="2">
    <source>
        <dbReference type="Proteomes" id="UP000282582"/>
    </source>
</evidence>
<proteinExistence type="predicted"/>
<evidence type="ECO:0000313" key="1">
    <source>
        <dbReference type="EMBL" id="RMX98785.1"/>
    </source>
</evidence>
<name>A0A3M6Y6Z4_HORWE</name>
<sequence>MCMKASCGTCHKATWWGCGEHIPKVLDSVPEADRCSCEPKVEKEGKQYLMVSAKPAFGVVKNIFGMGGGAKEDGKEEL</sequence>
<organism evidence="1 2">
    <name type="scientific">Hortaea werneckii</name>
    <name type="common">Black yeast</name>
    <name type="synonym">Cladosporium werneckii</name>
    <dbReference type="NCBI Taxonomy" id="91943"/>
    <lineage>
        <taxon>Eukaryota</taxon>
        <taxon>Fungi</taxon>
        <taxon>Dikarya</taxon>
        <taxon>Ascomycota</taxon>
        <taxon>Pezizomycotina</taxon>
        <taxon>Dothideomycetes</taxon>
        <taxon>Dothideomycetidae</taxon>
        <taxon>Mycosphaerellales</taxon>
        <taxon>Teratosphaeriaceae</taxon>
        <taxon>Hortaea</taxon>
    </lineage>
</organism>